<dbReference type="Pfam" id="PF14552">
    <property type="entry name" value="Tautomerase_2"/>
    <property type="match status" value="1"/>
</dbReference>
<dbReference type="RefSeq" id="WP_061993592.1">
    <property type="nucleotide sequence ID" value="NZ_DF968005.1"/>
</dbReference>
<dbReference type="Gene3D" id="3.30.429.10">
    <property type="entry name" value="Macrophage Migration Inhibitory Factor"/>
    <property type="match status" value="1"/>
</dbReference>
<organism evidence="1 2">
    <name type="scientific">Fructobacillus ficulneus</name>
    <dbReference type="NCBI Taxonomy" id="157463"/>
    <lineage>
        <taxon>Bacteria</taxon>
        <taxon>Bacillati</taxon>
        <taxon>Bacillota</taxon>
        <taxon>Bacilli</taxon>
        <taxon>Lactobacillales</taxon>
        <taxon>Lactobacillaceae</taxon>
        <taxon>Fructobacillus</taxon>
    </lineage>
</organism>
<proteinExistence type="predicted"/>
<sequence length="130" mass="14820">MPLMKIDLIKGQYEPNEIKQLMQLSFDVAKETLSLPDRDRFQIVTQHEDYEIDFQDVGLGYERSAKALFFTVLSTPRPVKAKKEFTKTLVATLADQAGVRPEDVIISFVSNHAEDWSFGEGKNHFLNGDL</sequence>
<dbReference type="AlphaFoldDB" id="A0A0K8MJA8"/>
<dbReference type="PANTHER" id="PTHR38460">
    <property type="entry name" value="TAUTOMERASE YOLI-RELATED"/>
    <property type="match status" value="1"/>
</dbReference>
<keyword evidence="2" id="KW-1185">Reference proteome</keyword>
<dbReference type="InterPro" id="IPR014347">
    <property type="entry name" value="Tautomerase/MIF_sf"/>
</dbReference>
<dbReference type="OrthoDB" id="9804765at2"/>
<dbReference type="InterPro" id="IPR037479">
    <property type="entry name" value="Tauto_MSAD"/>
</dbReference>
<dbReference type="STRING" id="157463.GCA_001047075_01171"/>
<name>A0A0K8MJA8_9LACO</name>
<reference evidence="1 2" key="1">
    <citation type="journal article" date="2015" name="BMC Genomics">
        <title>Comparative genomics of Fructobacillus spp. and Leuconostoc spp. reveals niche-specific evolution of Fructobacillus spp.</title>
        <authorList>
            <person name="Endo A."/>
            <person name="Tanizawa Y."/>
            <person name="Tanaka N."/>
            <person name="Maeno S."/>
            <person name="Kumar H."/>
            <person name="Shiwa Y."/>
            <person name="Okada S."/>
            <person name="Yoshikawa H."/>
            <person name="Dicks L."/>
            <person name="Nakagawa J."/>
            <person name="Arita M."/>
        </authorList>
    </citation>
    <scope>NUCLEOTIDE SEQUENCE [LARGE SCALE GENOMIC DNA]</scope>
    <source>
        <strain evidence="1 2">JCM 12225</strain>
    </source>
</reference>
<dbReference type="EMBL" id="DF968005">
    <property type="protein sequence ID" value="GAP00274.1"/>
    <property type="molecule type" value="Genomic_DNA"/>
</dbReference>
<accession>A0A0K8MJA8</accession>
<dbReference type="PANTHER" id="PTHR38460:SF1">
    <property type="entry name" value="TAUTOMERASE YOLI-RELATED"/>
    <property type="match status" value="1"/>
</dbReference>
<dbReference type="SUPFAM" id="SSF55331">
    <property type="entry name" value="Tautomerase/MIF"/>
    <property type="match status" value="1"/>
</dbReference>
<evidence type="ECO:0000313" key="1">
    <source>
        <dbReference type="EMBL" id="GAP00274.1"/>
    </source>
</evidence>
<dbReference type="Proteomes" id="UP000253891">
    <property type="component" value="Unassembled WGS sequence"/>
</dbReference>
<evidence type="ECO:0000313" key="2">
    <source>
        <dbReference type="Proteomes" id="UP000253891"/>
    </source>
</evidence>
<gene>
    <name evidence="1" type="ORF">FFIC_282880</name>
</gene>
<protein>
    <submittedName>
        <fullName evidence="1">Putative tautomerase yrdN</fullName>
    </submittedName>
</protein>